<sequence>MTDKKGTIHHRSGEVAVNKHSAEKNGYHGGCHCGAVRYQINGPVDDTVMCHCNLCRKLHGHVSSYARFDRHHLDLIRDDGLRWYRLSEKTDRGFCKECGTGLFWRPVRTDHMALMPGTLDDSANMTTAGQIFCADKGDYYPLDPAIKQLDQS</sequence>
<organism evidence="6 7">
    <name type="scientific">Thalassospira povalilytica</name>
    <dbReference type="NCBI Taxonomy" id="732237"/>
    <lineage>
        <taxon>Bacteria</taxon>
        <taxon>Pseudomonadati</taxon>
        <taxon>Pseudomonadota</taxon>
        <taxon>Alphaproteobacteria</taxon>
        <taxon>Rhodospirillales</taxon>
        <taxon>Thalassospiraceae</taxon>
        <taxon>Thalassospira</taxon>
    </lineage>
</organism>
<feature type="domain" description="CENP-V/GFA" evidence="5">
    <location>
        <begin position="27"/>
        <end position="143"/>
    </location>
</feature>
<dbReference type="GO" id="GO:0046872">
    <property type="term" value="F:metal ion binding"/>
    <property type="evidence" value="ECO:0007669"/>
    <property type="project" value="UniProtKB-KW"/>
</dbReference>
<dbReference type="PANTHER" id="PTHR33337:SF40">
    <property type="entry name" value="CENP-V_GFA DOMAIN-CONTAINING PROTEIN-RELATED"/>
    <property type="match status" value="1"/>
</dbReference>
<name>A0A8I1MBV6_9PROT</name>
<dbReference type="InterPro" id="IPR006913">
    <property type="entry name" value="CENP-V/GFA"/>
</dbReference>
<evidence type="ECO:0000313" key="6">
    <source>
        <dbReference type="EMBL" id="MBN8198402.1"/>
    </source>
</evidence>
<dbReference type="Gene3D" id="3.90.1590.10">
    <property type="entry name" value="glutathione-dependent formaldehyde- activating enzyme (gfa)"/>
    <property type="match status" value="1"/>
</dbReference>
<evidence type="ECO:0000256" key="4">
    <source>
        <dbReference type="ARBA" id="ARBA00023239"/>
    </source>
</evidence>
<comment type="caution">
    <text evidence="6">The sequence shown here is derived from an EMBL/GenBank/DDBJ whole genome shotgun (WGS) entry which is preliminary data.</text>
</comment>
<reference evidence="6" key="1">
    <citation type="submission" date="2020-12" db="EMBL/GenBank/DDBJ databases">
        <title>Oil enriched cultivation method for isolating marine PHA-producing bacteria.</title>
        <authorList>
            <person name="Zheng W."/>
            <person name="Yu S."/>
            <person name="Huang Y."/>
        </authorList>
    </citation>
    <scope>NUCLEOTIDE SEQUENCE</scope>
    <source>
        <strain evidence="6">SY-2-3</strain>
    </source>
</reference>
<evidence type="ECO:0000256" key="1">
    <source>
        <dbReference type="ARBA" id="ARBA00005495"/>
    </source>
</evidence>
<dbReference type="GO" id="GO:0016846">
    <property type="term" value="F:carbon-sulfur lyase activity"/>
    <property type="evidence" value="ECO:0007669"/>
    <property type="project" value="InterPro"/>
</dbReference>
<proteinExistence type="inferred from homology"/>
<keyword evidence="4" id="KW-0456">Lyase</keyword>
<dbReference type="AlphaFoldDB" id="A0A8I1MBV6"/>
<keyword evidence="3" id="KW-0862">Zinc</keyword>
<gene>
    <name evidence="6" type="ORF">JF547_18175</name>
</gene>
<dbReference type="PANTHER" id="PTHR33337">
    <property type="entry name" value="GFA DOMAIN-CONTAINING PROTEIN"/>
    <property type="match status" value="1"/>
</dbReference>
<evidence type="ECO:0000313" key="7">
    <source>
        <dbReference type="Proteomes" id="UP000664405"/>
    </source>
</evidence>
<comment type="similarity">
    <text evidence="1">Belongs to the Gfa family.</text>
</comment>
<accession>A0A8I1MBV6</accession>
<evidence type="ECO:0000259" key="5">
    <source>
        <dbReference type="PROSITE" id="PS51891"/>
    </source>
</evidence>
<evidence type="ECO:0000256" key="2">
    <source>
        <dbReference type="ARBA" id="ARBA00022723"/>
    </source>
</evidence>
<keyword evidence="2" id="KW-0479">Metal-binding</keyword>
<dbReference type="EMBL" id="JAEKJW010000003">
    <property type="protein sequence ID" value="MBN8198402.1"/>
    <property type="molecule type" value="Genomic_DNA"/>
</dbReference>
<dbReference type="InterPro" id="IPR011057">
    <property type="entry name" value="Mss4-like_sf"/>
</dbReference>
<dbReference type="SUPFAM" id="SSF51316">
    <property type="entry name" value="Mss4-like"/>
    <property type="match status" value="1"/>
</dbReference>
<dbReference type="PROSITE" id="PS51891">
    <property type="entry name" value="CENP_V_GFA"/>
    <property type="match status" value="1"/>
</dbReference>
<dbReference type="Pfam" id="PF04828">
    <property type="entry name" value="GFA"/>
    <property type="match status" value="1"/>
</dbReference>
<protein>
    <submittedName>
        <fullName evidence="6">GFA family protein</fullName>
    </submittedName>
</protein>
<dbReference type="Proteomes" id="UP000664405">
    <property type="component" value="Unassembled WGS sequence"/>
</dbReference>
<evidence type="ECO:0000256" key="3">
    <source>
        <dbReference type="ARBA" id="ARBA00022833"/>
    </source>
</evidence>